<evidence type="ECO:0000256" key="14">
    <source>
        <dbReference type="SAM" id="Phobius"/>
    </source>
</evidence>
<evidence type="ECO:0000256" key="10">
    <source>
        <dbReference type="ARBA" id="ARBA00022840"/>
    </source>
</evidence>
<evidence type="ECO:0000256" key="9">
    <source>
        <dbReference type="ARBA" id="ARBA00022777"/>
    </source>
</evidence>
<keyword evidence="8" id="KW-0547">Nucleotide-binding</keyword>
<dbReference type="CDD" id="cd00082">
    <property type="entry name" value="HisKA"/>
    <property type="match status" value="1"/>
</dbReference>
<evidence type="ECO:0000256" key="13">
    <source>
        <dbReference type="ARBA" id="ARBA00023136"/>
    </source>
</evidence>
<dbReference type="GO" id="GO:0000155">
    <property type="term" value="F:phosphorelay sensor kinase activity"/>
    <property type="evidence" value="ECO:0007669"/>
    <property type="project" value="InterPro"/>
</dbReference>
<dbReference type="InterPro" id="IPR003660">
    <property type="entry name" value="HAMP_dom"/>
</dbReference>
<dbReference type="PROSITE" id="PS50109">
    <property type="entry name" value="HIS_KIN"/>
    <property type="match status" value="1"/>
</dbReference>
<protein>
    <recommendedName>
        <fullName evidence="3">histidine kinase</fullName>
        <ecNumber evidence="3">2.7.13.3</ecNumber>
    </recommendedName>
</protein>
<dbReference type="GO" id="GO:0005524">
    <property type="term" value="F:ATP binding"/>
    <property type="evidence" value="ECO:0007669"/>
    <property type="project" value="UniProtKB-KW"/>
</dbReference>
<name>A0A1Y4STF0_9FIRM</name>
<comment type="catalytic activity">
    <reaction evidence="1">
        <text>ATP + protein L-histidine = ADP + protein N-phospho-L-histidine.</text>
        <dbReference type="EC" id="2.7.13.3"/>
    </reaction>
</comment>
<gene>
    <name evidence="17" type="ORF">B5E75_11295</name>
</gene>
<dbReference type="Gene3D" id="3.30.565.10">
    <property type="entry name" value="Histidine kinase-like ATPase, C-terminal domain"/>
    <property type="match status" value="1"/>
</dbReference>
<feature type="transmembrane region" description="Helical" evidence="14">
    <location>
        <begin position="135"/>
        <end position="151"/>
    </location>
</feature>
<comment type="subcellular location">
    <subcellularLocation>
        <location evidence="2">Cell membrane</location>
        <topology evidence="2">Multi-pass membrane protein</topology>
    </subcellularLocation>
</comment>
<keyword evidence="12" id="KW-0902">Two-component regulatory system</keyword>
<dbReference type="SMART" id="SM00388">
    <property type="entry name" value="HisKA"/>
    <property type="match status" value="1"/>
</dbReference>
<keyword evidence="10" id="KW-0067">ATP-binding</keyword>
<evidence type="ECO:0000256" key="3">
    <source>
        <dbReference type="ARBA" id="ARBA00012438"/>
    </source>
</evidence>
<feature type="transmembrane region" description="Helical" evidence="14">
    <location>
        <begin position="171"/>
        <end position="189"/>
    </location>
</feature>
<keyword evidence="7 14" id="KW-0812">Transmembrane</keyword>
<feature type="transmembrane region" description="Helical" evidence="14">
    <location>
        <begin position="6"/>
        <end position="28"/>
    </location>
</feature>
<dbReference type="SUPFAM" id="SSF55874">
    <property type="entry name" value="ATPase domain of HSP90 chaperone/DNA topoisomerase II/histidine kinase"/>
    <property type="match status" value="1"/>
</dbReference>
<dbReference type="InterPro" id="IPR003594">
    <property type="entry name" value="HATPase_dom"/>
</dbReference>
<dbReference type="SUPFAM" id="SSF47384">
    <property type="entry name" value="Homodimeric domain of signal transducing histidine kinase"/>
    <property type="match status" value="1"/>
</dbReference>
<dbReference type="InterPro" id="IPR004358">
    <property type="entry name" value="Sig_transdc_His_kin-like_C"/>
</dbReference>
<dbReference type="Proteomes" id="UP000195305">
    <property type="component" value="Unassembled WGS sequence"/>
</dbReference>
<keyword evidence="5" id="KW-0597">Phosphoprotein</keyword>
<keyword evidence="13 14" id="KW-0472">Membrane</keyword>
<dbReference type="PANTHER" id="PTHR45528">
    <property type="entry name" value="SENSOR HISTIDINE KINASE CPXA"/>
    <property type="match status" value="1"/>
</dbReference>
<evidence type="ECO:0000313" key="17">
    <source>
        <dbReference type="EMBL" id="OUQ33178.1"/>
    </source>
</evidence>
<dbReference type="OrthoDB" id="9786919at2"/>
<comment type="caution">
    <text evidence="17">The sequence shown here is derived from an EMBL/GenBank/DDBJ whole genome shotgun (WGS) entry which is preliminary data.</text>
</comment>
<dbReference type="SUPFAM" id="SSF158472">
    <property type="entry name" value="HAMP domain-like"/>
    <property type="match status" value="1"/>
</dbReference>
<dbReference type="InterPro" id="IPR036097">
    <property type="entry name" value="HisK_dim/P_sf"/>
</dbReference>
<evidence type="ECO:0000256" key="5">
    <source>
        <dbReference type="ARBA" id="ARBA00022553"/>
    </source>
</evidence>
<evidence type="ECO:0000259" key="15">
    <source>
        <dbReference type="PROSITE" id="PS50109"/>
    </source>
</evidence>
<evidence type="ECO:0000256" key="4">
    <source>
        <dbReference type="ARBA" id="ARBA00022475"/>
    </source>
</evidence>
<dbReference type="SMART" id="SM00304">
    <property type="entry name" value="HAMP"/>
    <property type="match status" value="1"/>
</dbReference>
<reference evidence="17 18" key="1">
    <citation type="journal article" date="2018" name="BMC Genomics">
        <title>Whole genome sequencing and function prediction of 133 gut anaerobes isolated from chicken caecum in pure cultures.</title>
        <authorList>
            <person name="Medvecky M."/>
            <person name="Cejkova D."/>
            <person name="Polansky O."/>
            <person name="Karasova D."/>
            <person name="Kubasova T."/>
            <person name="Cizek A."/>
            <person name="Rychlik I."/>
        </authorList>
    </citation>
    <scope>NUCLEOTIDE SEQUENCE [LARGE SCALE GENOMIC DNA]</scope>
    <source>
        <strain evidence="17 18">An13</strain>
    </source>
</reference>
<evidence type="ECO:0000256" key="7">
    <source>
        <dbReference type="ARBA" id="ARBA00022692"/>
    </source>
</evidence>
<dbReference type="Pfam" id="PF00672">
    <property type="entry name" value="HAMP"/>
    <property type="match status" value="1"/>
</dbReference>
<evidence type="ECO:0000256" key="1">
    <source>
        <dbReference type="ARBA" id="ARBA00000085"/>
    </source>
</evidence>
<sequence length="472" mass="55147">MKFSEKIIYSCLVILAIMFSIGMLLMIYQNHVTLLKTTRDQYLSHHQIELYTLESRLFQDSISLQGYYSKDNQQIQNKMIYYVQQFQDVEKNGYYALIHDNNQILYTDMNENLKPYISSEHNHTYFMQSIQKNQYMFVTSSFTVGTDIYYLETCYDMSFVYKERDRQLQSFLIIGCFLLIGASFILKVLSHYLTRSILKLNEVSKRIASGQYSERTCIQSQDEIGELSQSFDYMAQMNEQRIQQLQDNVVQKEEFMASFSHEIKTPMTAILGFADLLRTCDCDEETRQKAAQYIYHEGRRLESLAYTLMDLLALNNRTIQWQCVKIKDVIKQIKNYYLGQNKQERLIIDYDDVCVLSQEELLFVLLRNLIDNALKASQDNQYVKVSIHKCQQHVIFSIRDQGIGMSQEAIEKATEPFYMADKSRSRSMGGAGLGLTIVKRILELHHSSLQIQSQLNNGTTMSFALEVNHEKI</sequence>
<dbReference type="AlphaFoldDB" id="A0A1Y4STF0"/>
<keyword evidence="4" id="KW-1003">Cell membrane</keyword>
<organism evidence="17 18">
    <name type="scientific">Massilimicrobiota timonensis</name>
    <dbReference type="NCBI Taxonomy" id="1776392"/>
    <lineage>
        <taxon>Bacteria</taxon>
        <taxon>Bacillati</taxon>
        <taxon>Bacillota</taxon>
        <taxon>Erysipelotrichia</taxon>
        <taxon>Erysipelotrichales</taxon>
        <taxon>Erysipelotrichaceae</taxon>
        <taxon>Massilimicrobiota</taxon>
    </lineage>
</organism>
<feature type="domain" description="Histidine kinase" evidence="15">
    <location>
        <begin position="258"/>
        <end position="469"/>
    </location>
</feature>
<evidence type="ECO:0000256" key="6">
    <source>
        <dbReference type="ARBA" id="ARBA00022679"/>
    </source>
</evidence>
<keyword evidence="6" id="KW-0808">Transferase</keyword>
<dbReference type="EMBL" id="NFLJ01000036">
    <property type="protein sequence ID" value="OUQ33178.1"/>
    <property type="molecule type" value="Genomic_DNA"/>
</dbReference>
<evidence type="ECO:0000256" key="11">
    <source>
        <dbReference type="ARBA" id="ARBA00022989"/>
    </source>
</evidence>
<accession>A0A1Y4STF0</accession>
<evidence type="ECO:0000256" key="12">
    <source>
        <dbReference type="ARBA" id="ARBA00023012"/>
    </source>
</evidence>
<dbReference type="Gene3D" id="6.10.340.10">
    <property type="match status" value="1"/>
</dbReference>
<proteinExistence type="predicted"/>
<dbReference type="PRINTS" id="PR00344">
    <property type="entry name" value="BCTRLSENSOR"/>
</dbReference>
<dbReference type="PANTHER" id="PTHR45528:SF1">
    <property type="entry name" value="SENSOR HISTIDINE KINASE CPXA"/>
    <property type="match status" value="1"/>
</dbReference>
<dbReference type="RefSeq" id="WP_087359307.1">
    <property type="nucleotide sequence ID" value="NZ_NFLJ01000036.1"/>
</dbReference>
<keyword evidence="11 14" id="KW-1133">Transmembrane helix</keyword>
<evidence type="ECO:0000259" key="16">
    <source>
        <dbReference type="PROSITE" id="PS50885"/>
    </source>
</evidence>
<dbReference type="CDD" id="cd06225">
    <property type="entry name" value="HAMP"/>
    <property type="match status" value="1"/>
</dbReference>
<feature type="domain" description="HAMP" evidence="16">
    <location>
        <begin position="191"/>
        <end position="243"/>
    </location>
</feature>
<dbReference type="InterPro" id="IPR003661">
    <property type="entry name" value="HisK_dim/P_dom"/>
</dbReference>
<evidence type="ECO:0000256" key="2">
    <source>
        <dbReference type="ARBA" id="ARBA00004651"/>
    </source>
</evidence>
<dbReference type="InterPro" id="IPR036890">
    <property type="entry name" value="HATPase_C_sf"/>
</dbReference>
<dbReference type="Gene3D" id="1.10.287.130">
    <property type="match status" value="1"/>
</dbReference>
<evidence type="ECO:0000313" key="18">
    <source>
        <dbReference type="Proteomes" id="UP000195305"/>
    </source>
</evidence>
<dbReference type="InterPro" id="IPR005467">
    <property type="entry name" value="His_kinase_dom"/>
</dbReference>
<keyword evidence="9" id="KW-0418">Kinase</keyword>
<dbReference type="PROSITE" id="PS50885">
    <property type="entry name" value="HAMP"/>
    <property type="match status" value="1"/>
</dbReference>
<dbReference type="Pfam" id="PF00512">
    <property type="entry name" value="HisKA"/>
    <property type="match status" value="1"/>
</dbReference>
<dbReference type="Pfam" id="PF02518">
    <property type="entry name" value="HATPase_c"/>
    <property type="match status" value="1"/>
</dbReference>
<dbReference type="SMART" id="SM00387">
    <property type="entry name" value="HATPase_c"/>
    <property type="match status" value="1"/>
</dbReference>
<dbReference type="EC" id="2.7.13.3" evidence="3"/>
<dbReference type="CDD" id="cd00075">
    <property type="entry name" value="HATPase"/>
    <property type="match status" value="1"/>
</dbReference>
<dbReference type="InterPro" id="IPR050398">
    <property type="entry name" value="HssS/ArlS-like"/>
</dbReference>
<keyword evidence="18" id="KW-1185">Reference proteome</keyword>
<dbReference type="GO" id="GO:0005886">
    <property type="term" value="C:plasma membrane"/>
    <property type="evidence" value="ECO:0007669"/>
    <property type="project" value="UniProtKB-SubCell"/>
</dbReference>
<evidence type="ECO:0000256" key="8">
    <source>
        <dbReference type="ARBA" id="ARBA00022741"/>
    </source>
</evidence>